<proteinExistence type="inferred from homology"/>
<keyword evidence="5" id="KW-1185">Reference proteome</keyword>
<dbReference type="PANTHER" id="PTHR43673">
    <property type="entry name" value="NAD(P)H NITROREDUCTASE YDGI-RELATED"/>
    <property type="match status" value="1"/>
</dbReference>
<comment type="similarity">
    <text evidence="1">Belongs to the nitroreductase family.</text>
</comment>
<gene>
    <name evidence="4" type="ORF">R54876_GBNLAHCA_00447</name>
</gene>
<protein>
    <submittedName>
        <fullName evidence="4">Nitroreductase (NfnB)</fullName>
    </submittedName>
</protein>
<dbReference type="Pfam" id="PF00881">
    <property type="entry name" value="Nitroreductase"/>
    <property type="match status" value="1"/>
</dbReference>
<dbReference type="Gene3D" id="3.40.109.10">
    <property type="entry name" value="NADH Oxidase"/>
    <property type="match status" value="1"/>
</dbReference>
<evidence type="ECO:0000313" key="5">
    <source>
        <dbReference type="Proteomes" id="UP001314241"/>
    </source>
</evidence>
<organism evidence="4 5">
    <name type="scientific">Eupransor demetentiae</name>
    <dbReference type="NCBI Taxonomy" id="3109584"/>
    <lineage>
        <taxon>Bacteria</taxon>
        <taxon>Bacillati</taxon>
        <taxon>Bacillota</taxon>
        <taxon>Bacilli</taxon>
        <taxon>Lactobacillales</taxon>
        <taxon>Lactobacillaceae</taxon>
        <taxon>Eupransor</taxon>
    </lineage>
</organism>
<evidence type="ECO:0000259" key="3">
    <source>
        <dbReference type="Pfam" id="PF00881"/>
    </source>
</evidence>
<dbReference type="Proteomes" id="UP001314241">
    <property type="component" value="Unassembled WGS sequence"/>
</dbReference>
<accession>A0ABM9N406</accession>
<comment type="caution">
    <text evidence="4">The sequence shown here is derived from an EMBL/GenBank/DDBJ whole genome shotgun (WGS) entry which is preliminary data.</text>
</comment>
<name>A0ABM9N406_9LACO</name>
<keyword evidence="2" id="KW-0560">Oxidoreductase</keyword>
<dbReference type="CDD" id="cd02136">
    <property type="entry name" value="PnbA_NfnB-like"/>
    <property type="match status" value="1"/>
</dbReference>
<dbReference type="RefSeq" id="WP_349641435.1">
    <property type="nucleotide sequence ID" value="NZ_CAWVOH010000001.1"/>
</dbReference>
<dbReference type="InterPro" id="IPR029479">
    <property type="entry name" value="Nitroreductase"/>
</dbReference>
<dbReference type="SUPFAM" id="SSF55469">
    <property type="entry name" value="FMN-dependent nitroreductase-like"/>
    <property type="match status" value="1"/>
</dbReference>
<evidence type="ECO:0000256" key="1">
    <source>
        <dbReference type="ARBA" id="ARBA00007118"/>
    </source>
</evidence>
<dbReference type="PANTHER" id="PTHR43673:SF10">
    <property type="entry name" value="NADH DEHYDROGENASE_NAD(P)H NITROREDUCTASE XCC3605-RELATED"/>
    <property type="match status" value="1"/>
</dbReference>
<dbReference type="EMBL" id="CAWVOH010000001">
    <property type="protein sequence ID" value="CAK8053888.1"/>
    <property type="molecule type" value="Genomic_DNA"/>
</dbReference>
<evidence type="ECO:0000256" key="2">
    <source>
        <dbReference type="ARBA" id="ARBA00023002"/>
    </source>
</evidence>
<feature type="domain" description="Nitroreductase" evidence="3">
    <location>
        <begin position="9"/>
        <end position="193"/>
    </location>
</feature>
<evidence type="ECO:0000313" key="4">
    <source>
        <dbReference type="EMBL" id="CAK8053888.1"/>
    </source>
</evidence>
<reference evidence="4 5" key="1">
    <citation type="submission" date="2024-01" db="EMBL/GenBank/DDBJ databases">
        <authorList>
            <person name="Botero Cardona J."/>
        </authorList>
    </citation>
    <scope>NUCLEOTIDE SEQUENCE [LARGE SCALE GENOMIC DNA]</scope>
    <source>
        <strain evidence="4 5">LMG 33000</strain>
    </source>
</reference>
<sequence>MDFEKVVYDRRSSRGFTDQKISNEVLNKIVETAQQAPSWVNSQPVRVRIATGKTLDKICQQHGELNEDPMVHTDSIIPYRSVGKWDQESQKNMNAWFEGNIMQVGIDWSNLLAEAASHLYNAQAVVYLTLPKDYSEWSLVDLGSFAQTLILAATNAGLGTLPAFEFVKYPEPLAKNLDLPADRLPIFGIGLGYVDDADSLNKIHTHRMQEDEILKILD</sequence>
<dbReference type="InterPro" id="IPR000415">
    <property type="entry name" value="Nitroreductase-like"/>
</dbReference>